<comment type="caution">
    <text evidence="4">The sequence shown here is derived from an EMBL/GenBank/DDBJ whole genome shotgun (WGS) entry which is preliminary data.</text>
</comment>
<accession>A0A6I0EXN9</accession>
<dbReference type="InterPro" id="IPR000719">
    <property type="entry name" value="Prot_kinase_dom"/>
</dbReference>
<evidence type="ECO:0000256" key="2">
    <source>
        <dbReference type="SAM" id="Phobius"/>
    </source>
</evidence>
<keyword evidence="4" id="KW-0808">Transferase</keyword>
<dbReference type="EMBL" id="WBZC01000049">
    <property type="protein sequence ID" value="KAB3532376.1"/>
    <property type="molecule type" value="Genomic_DNA"/>
</dbReference>
<evidence type="ECO:0000259" key="3">
    <source>
        <dbReference type="PROSITE" id="PS50011"/>
    </source>
</evidence>
<dbReference type="RefSeq" id="WP_151861857.1">
    <property type="nucleotide sequence ID" value="NZ_WBZC01000049.1"/>
</dbReference>
<keyword evidence="1" id="KW-0547">Nucleotide-binding</keyword>
<feature type="domain" description="Protein kinase" evidence="3">
    <location>
        <begin position="40"/>
        <end position="280"/>
    </location>
</feature>
<dbReference type="SUPFAM" id="SSF56112">
    <property type="entry name" value="Protein kinase-like (PK-like)"/>
    <property type="match status" value="1"/>
</dbReference>
<reference evidence="4 5" key="1">
    <citation type="submission" date="2019-10" db="EMBL/GenBank/DDBJ databases">
        <title>Alkaliphilus serpentinus sp. nov. and Alkaliphilus pronyensis sp. nov., two novel anaerobic alkaliphilic species isolated from the serpentinized-hosted hydrothermal field of the Prony Bay (New Caledonia).</title>
        <authorList>
            <person name="Postec A."/>
        </authorList>
    </citation>
    <scope>NUCLEOTIDE SEQUENCE [LARGE SCALE GENOMIC DNA]</scope>
    <source>
        <strain evidence="4 5">LacV</strain>
    </source>
</reference>
<dbReference type="GO" id="GO:0005524">
    <property type="term" value="F:ATP binding"/>
    <property type="evidence" value="ECO:0007669"/>
    <property type="project" value="UniProtKB-UniRule"/>
</dbReference>
<dbReference type="AlphaFoldDB" id="A0A6I0EXN9"/>
<keyword evidence="4" id="KW-0418">Kinase</keyword>
<keyword evidence="1" id="KW-0067">ATP-binding</keyword>
<proteinExistence type="predicted"/>
<dbReference type="SMART" id="SM00220">
    <property type="entry name" value="S_TKc"/>
    <property type="match status" value="1"/>
</dbReference>
<protein>
    <submittedName>
        <fullName evidence="4">Protein kinase</fullName>
    </submittedName>
</protein>
<dbReference type="Pfam" id="PF00069">
    <property type="entry name" value="Pkinase"/>
    <property type="match status" value="1"/>
</dbReference>
<dbReference type="OrthoDB" id="583109at2"/>
<keyword evidence="2" id="KW-0812">Transmembrane</keyword>
<keyword evidence="2" id="KW-1133">Transmembrane helix</keyword>
<keyword evidence="5" id="KW-1185">Reference proteome</keyword>
<evidence type="ECO:0000313" key="5">
    <source>
        <dbReference type="Proteomes" id="UP000432715"/>
    </source>
</evidence>
<organism evidence="4 5">
    <name type="scientific">Alkaliphilus pronyensis</name>
    <dbReference type="NCBI Taxonomy" id="1482732"/>
    <lineage>
        <taxon>Bacteria</taxon>
        <taxon>Bacillati</taxon>
        <taxon>Bacillota</taxon>
        <taxon>Clostridia</taxon>
        <taxon>Peptostreptococcales</taxon>
        <taxon>Natronincolaceae</taxon>
        <taxon>Alkaliphilus</taxon>
    </lineage>
</organism>
<dbReference type="PANTHER" id="PTHR44167:SF24">
    <property type="entry name" value="SERINE_THREONINE-PROTEIN KINASE CHK2"/>
    <property type="match status" value="1"/>
</dbReference>
<dbReference type="Proteomes" id="UP000432715">
    <property type="component" value="Unassembled WGS sequence"/>
</dbReference>
<dbReference type="PANTHER" id="PTHR44167">
    <property type="entry name" value="OVARIAN-SPECIFIC SERINE/THREONINE-PROTEIN KINASE LOK-RELATED"/>
    <property type="match status" value="1"/>
</dbReference>
<feature type="binding site" evidence="1">
    <location>
        <position position="69"/>
    </location>
    <ligand>
        <name>ATP</name>
        <dbReference type="ChEBI" id="CHEBI:30616"/>
    </ligand>
</feature>
<evidence type="ECO:0000313" key="4">
    <source>
        <dbReference type="EMBL" id="KAB3532376.1"/>
    </source>
</evidence>
<feature type="transmembrane region" description="Helical" evidence="2">
    <location>
        <begin position="297"/>
        <end position="322"/>
    </location>
</feature>
<dbReference type="Gene3D" id="1.10.510.10">
    <property type="entry name" value="Transferase(Phosphotransferase) domain 1"/>
    <property type="match status" value="1"/>
</dbReference>
<dbReference type="InterPro" id="IPR011009">
    <property type="entry name" value="Kinase-like_dom_sf"/>
</dbReference>
<sequence>MAGILFVPAFVNLKNEVMPVENCLLTQQTTITGKWKNKKYKPLKKLGSGGTAKVYLVRSMEDNKQYAMKVSQDTLSINREYQLLKKFHFIDFVVNVFDIDDFVIENNLKHFLLIEYIPGVNLKDYLLKSPITIDIALGIIMIILEELENIHGLGYVLGDLKLENIMLDNNHKKIRLIDLGGVVEINGAIKEYTPAYDRGAWRCGERKAEASYDVFSVLMMLTRLIIGAKIDPNKDNINSIILKIKNKDISHELKELLITSYREKNLNLKYIKEKIKEIYNIEKNRVRIEKEKKKNKVINLAFLASSVFLLSTFFLITILMLVK</sequence>
<name>A0A6I0EXN9_9FIRM</name>
<keyword evidence="2" id="KW-0472">Membrane</keyword>
<dbReference type="GO" id="GO:0005737">
    <property type="term" value="C:cytoplasm"/>
    <property type="evidence" value="ECO:0007669"/>
    <property type="project" value="TreeGrafter"/>
</dbReference>
<dbReference type="PROSITE" id="PS00107">
    <property type="entry name" value="PROTEIN_KINASE_ATP"/>
    <property type="match status" value="1"/>
</dbReference>
<dbReference type="PROSITE" id="PS50011">
    <property type="entry name" value="PROTEIN_KINASE_DOM"/>
    <property type="match status" value="1"/>
</dbReference>
<dbReference type="GO" id="GO:0004674">
    <property type="term" value="F:protein serine/threonine kinase activity"/>
    <property type="evidence" value="ECO:0007669"/>
    <property type="project" value="TreeGrafter"/>
</dbReference>
<dbReference type="InterPro" id="IPR017441">
    <property type="entry name" value="Protein_kinase_ATP_BS"/>
</dbReference>
<evidence type="ECO:0000256" key="1">
    <source>
        <dbReference type="PROSITE-ProRule" id="PRU10141"/>
    </source>
</evidence>
<gene>
    <name evidence="4" type="ORF">F8154_11980</name>
</gene>